<name>A0A4Q2DIS7_9AGAR</name>
<dbReference type="Gene3D" id="3.40.50.300">
    <property type="entry name" value="P-loop containing nucleotide triphosphate hydrolases"/>
    <property type="match status" value="2"/>
</dbReference>
<keyword evidence="4 10" id="KW-0812">Transmembrane</keyword>
<feature type="transmembrane region" description="Helical" evidence="10">
    <location>
        <begin position="1477"/>
        <end position="1498"/>
    </location>
</feature>
<dbReference type="OrthoDB" id="245989at2759"/>
<dbReference type="Proteomes" id="UP000290288">
    <property type="component" value="Unassembled WGS sequence"/>
</dbReference>
<sequence>MEAETYPLSDIREETVPSSGAVSRQPSDPTLNNVSTTHPESHHHQHHSSPHPPQSHPHGRTRRLSTASHVSMDFFDPEGVNELKRTLTRDRKSMKGDLDAEKSKDLEQGSIHSDSTLPVPSEGAFDLEKMIRTIIRRRDQAEIKPRELGVAFRDLNVTGIGSSASYQPTLGSVLNPFSIIEEIKTARHPPLKDILVDFEGVVKPGEMLLVLGSPGAGCSTLLKTMANHTSEYHSVTGSRHYDSITPSDIAKHFRGDVQYCPEDDVHFPTLTVEQTIQFAARTRTPRTRAEYSREQFQESLTTVLTTVFGLRHARKTPVGDAAVRGVSGGEKKRVSIAEALATRACIGCWDNSTRGLDASTALEFVQALRIATDTMRLSTVVSIYQAGEQLYKHFDKVCVIYEGRMAYFGPADTAKAYFQEMGYEPANRQTTPDFLVAVTDAAARIPRAGVTTQPRSAEEFAKYFKQSKAGRENSEEVDSYIREFAGSSEKKDAYVSSARAEFAKRSGKRNPYMLTIPQQVATVMRRKVQILTGDSLATGMNLFSYIFQAIIIGTVFLNMSPSTSAYFSRGGVLFFALLFSALATMSEIPALYSQRPIVVRHEKAALYHPFVESLAHTLVDVPVTLVIMTFFSIILYFMVGLQRSASQFFTFYLFATVMSLAMKSWFRAIAAAFKNEATAQTVAGISILALSIYTGYNIPKPTMIGALRWITYINPLAYGFEAVLTNEFRTLKGKCDALVPQGPGYENITLANQVCAVVGAQPGEDFVDGSIFARLSFQFEWSHTWRNLGIIIAFGVGFTFFMLLFAEYNTSTSVNTSGVLFKRGAKKNKKVSSSSAPGTGDVEKGASGSVSDLISPNKPKTSIDNTAASSNGQPPVNPDVFTWRNARYSVPIKGEDDRVLLSDVSGFVAPGKLTALMGESGAGKTTLLNVLAKRVYTGTVSGDMLVNGQALPADFQSQTGYVQQMDTHVPASTVREALLFSAKLRQPPSVPLAEKEAYVEKCLQICGLEEYADAAVGSLSVEHRKRTTIAVELAAKPKLLLFLDEPTSGLDSQSAWAIVSFLRSLADQGQAILCTIHQPSAELFQVFDRMLLLKKGGKTVYFGDLGDNATTMINYFERNGARRCDPSENPAEYMLDVIGAGATATSAQDWDAIWRGSSEAARTQDEIDGFYAEGRNRPAVTADLHSEFATPWLYQVKELLIREAQSYWRDPTYLIAKIALNIVAGLFVGFTFYKSKDTQQGTQNKLFAIFMVTIISVPSASQLMMPFVKTRNIYEIRERPSRMYSWTALLTAQLLIEIPWNILGSTLMFLCWFWTVGFPNDRAGYTYLMLGVLFPAYYTSIGQATVSMTPSAEIGALLFSFLFSFVITFNGVLQPFRELGWWQWMYRLSPYTYLIEGLLGQAIGRQQINCSPIEFVPVTPPTGLTCGEYLNPFMSYAGGYLANPDATSACQFCSTRTTDQFLEGNFNIFYSHRWRNVGLMFAFCAFNVVLIFFLTYMFRIRTGSLLPSFKRGKKN</sequence>
<feature type="domain" description="ABC transporter" evidence="11">
    <location>
        <begin position="886"/>
        <end position="1121"/>
    </location>
</feature>
<evidence type="ECO:0000259" key="11">
    <source>
        <dbReference type="PROSITE" id="PS50893"/>
    </source>
</evidence>
<evidence type="ECO:0000256" key="6">
    <source>
        <dbReference type="ARBA" id="ARBA00022840"/>
    </source>
</evidence>
<dbReference type="InterPro" id="IPR017871">
    <property type="entry name" value="ABC_transporter-like_CS"/>
</dbReference>
<feature type="transmembrane region" description="Helical" evidence="10">
    <location>
        <begin position="1327"/>
        <end position="1348"/>
    </location>
</feature>
<feature type="compositionally biased region" description="Basic and acidic residues" evidence="9">
    <location>
        <begin position="85"/>
        <end position="107"/>
    </location>
</feature>
<evidence type="ECO:0000313" key="12">
    <source>
        <dbReference type="EMBL" id="RXW18555.1"/>
    </source>
</evidence>
<feature type="domain" description="ABC transporter" evidence="11">
    <location>
        <begin position="180"/>
        <end position="427"/>
    </location>
</feature>
<dbReference type="STRING" id="2316362.A0A4Q2DIS7"/>
<evidence type="ECO:0000256" key="3">
    <source>
        <dbReference type="ARBA" id="ARBA00022448"/>
    </source>
</evidence>
<organism evidence="12 13">
    <name type="scientific">Candolleomyces aberdarensis</name>
    <dbReference type="NCBI Taxonomy" id="2316362"/>
    <lineage>
        <taxon>Eukaryota</taxon>
        <taxon>Fungi</taxon>
        <taxon>Dikarya</taxon>
        <taxon>Basidiomycota</taxon>
        <taxon>Agaricomycotina</taxon>
        <taxon>Agaricomycetes</taxon>
        <taxon>Agaricomycetidae</taxon>
        <taxon>Agaricales</taxon>
        <taxon>Agaricineae</taxon>
        <taxon>Psathyrellaceae</taxon>
        <taxon>Candolleomyces</taxon>
    </lineage>
</organism>
<dbReference type="InterPro" id="IPR003439">
    <property type="entry name" value="ABC_transporter-like_ATP-bd"/>
</dbReference>
<dbReference type="PROSITE" id="PS50893">
    <property type="entry name" value="ABC_TRANSPORTER_2"/>
    <property type="match status" value="2"/>
</dbReference>
<gene>
    <name evidence="12" type="ORF">EST38_g7298</name>
</gene>
<feature type="transmembrane region" description="Helical" evidence="10">
    <location>
        <begin position="679"/>
        <end position="698"/>
    </location>
</feature>
<evidence type="ECO:0000256" key="1">
    <source>
        <dbReference type="ARBA" id="ARBA00004141"/>
    </source>
</evidence>
<comment type="subcellular location">
    <subcellularLocation>
        <location evidence="1">Membrane</location>
        <topology evidence="1">Multi-pass membrane protein</topology>
    </subcellularLocation>
</comment>
<evidence type="ECO:0000256" key="9">
    <source>
        <dbReference type="SAM" id="MobiDB-lite"/>
    </source>
</evidence>
<feature type="transmembrane region" description="Helical" evidence="10">
    <location>
        <begin position="1245"/>
        <end position="1268"/>
    </location>
</feature>
<dbReference type="InterPro" id="IPR003593">
    <property type="entry name" value="AAA+_ATPase"/>
</dbReference>
<dbReference type="GO" id="GO:0016020">
    <property type="term" value="C:membrane"/>
    <property type="evidence" value="ECO:0007669"/>
    <property type="project" value="UniProtKB-SubCell"/>
</dbReference>
<dbReference type="InterPro" id="IPR013525">
    <property type="entry name" value="ABC2_TM"/>
</dbReference>
<dbReference type="InterPro" id="IPR010929">
    <property type="entry name" value="PDR_CDR_ABC"/>
</dbReference>
<dbReference type="Pfam" id="PF06422">
    <property type="entry name" value="PDR_CDR"/>
    <property type="match status" value="2"/>
</dbReference>
<accession>A0A4Q2DIS7</accession>
<dbReference type="InterPro" id="IPR034001">
    <property type="entry name" value="ABCG_PDR_1"/>
</dbReference>
<feature type="transmembrane region" description="Helical" evidence="10">
    <location>
        <begin position="542"/>
        <end position="560"/>
    </location>
</feature>
<dbReference type="Pfam" id="PF01061">
    <property type="entry name" value="ABC2_membrane"/>
    <property type="match status" value="2"/>
</dbReference>
<dbReference type="InterPro" id="IPR034003">
    <property type="entry name" value="ABCG_PDR_2"/>
</dbReference>
<dbReference type="Pfam" id="PF00005">
    <property type="entry name" value="ABC_tran"/>
    <property type="match status" value="2"/>
</dbReference>
<dbReference type="InterPro" id="IPR043926">
    <property type="entry name" value="ABCG_dom"/>
</dbReference>
<evidence type="ECO:0000256" key="8">
    <source>
        <dbReference type="ARBA" id="ARBA00023136"/>
    </source>
</evidence>
<keyword evidence="8 10" id="KW-0472">Membrane</keyword>
<dbReference type="CDD" id="cd03232">
    <property type="entry name" value="ABCG_PDR_domain2"/>
    <property type="match status" value="1"/>
</dbReference>
<dbReference type="Pfam" id="PF19055">
    <property type="entry name" value="ABC2_membrane_7"/>
    <property type="match status" value="1"/>
</dbReference>
<dbReference type="InterPro" id="IPR027417">
    <property type="entry name" value="P-loop_NTPase"/>
</dbReference>
<evidence type="ECO:0000256" key="5">
    <source>
        <dbReference type="ARBA" id="ARBA00022741"/>
    </source>
</evidence>
<feature type="compositionally biased region" description="Polar residues" evidence="9">
    <location>
        <begin position="16"/>
        <end position="34"/>
    </location>
</feature>
<protein>
    <recommendedName>
        <fullName evidence="11">ABC transporter domain-containing protein</fullName>
    </recommendedName>
</protein>
<keyword evidence="13" id="KW-1185">Reference proteome</keyword>
<reference evidence="12 13" key="1">
    <citation type="submission" date="2019-01" db="EMBL/GenBank/DDBJ databases">
        <title>Draft genome sequence of Psathyrella aberdarensis IHI B618.</title>
        <authorList>
            <person name="Buettner E."/>
            <person name="Kellner H."/>
        </authorList>
    </citation>
    <scope>NUCLEOTIDE SEQUENCE [LARGE SCALE GENOMIC DNA]</scope>
    <source>
        <strain evidence="12 13">IHI B618</strain>
    </source>
</reference>
<feature type="transmembrane region" description="Helical" evidence="10">
    <location>
        <begin position="1354"/>
        <end position="1373"/>
    </location>
</feature>
<dbReference type="PANTHER" id="PTHR19241">
    <property type="entry name" value="ATP-BINDING CASSETTE TRANSPORTER"/>
    <property type="match status" value="1"/>
</dbReference>
<dbReference type="FunFam" id="3.40.50.300:FF:000054">
    <property type="entry name" value="ABC multidrug transporter atrF"/>
    <property type="match status" value="1"/>
</dbReference>
<evidence type="ECO:0000256" key="4">
    <source>
        <dbReference type="ARBA" id="ARBA00022692"/>
    </source>
</evidence>
<evidence type="ECO:0000256" key="2">
    <source>
        <dbReference type="ARBA" id="ARBA00006012"/>
    </source>
</evidence>
<feature type="region of interest" description="Disordered" evidence="9">
    <location>
        <begin position="829"/>
        <end position="880"/>
    </location>
</feature>
<dbReference type="PROSITE" id="PS00211">
    <property type="entry name" value="ABC_TRANSPORTER_1"/>
    <property type="match status" value="1"/>
</dbReference>
<feature type="transmembrane region" description="Helical" evidence="10">
    <location>
        <begin position="613"/>
        <end position="639"/>
    </location>
</feature>
<keyword evidence="3" id="KW-0813">Transport</keyword>
<feature type="region of interest" description="Disordered" evidence="9">
    <location>
        <begin position="85"/>
        <end position="120"/>
    </location>
</feature>
<feature type="region of interest" description="Disordered" evidence="9">
    <location>
        <begin position="1"/>
        <end position="64"/>
    </location>
</feature>
<proteinExistence type="inferred from homology"/>
<feature type="transmembrane region" description="Helical" evidence="10">
    <location>
        <begin position="1213"/>
        <end position="1233"/>
    </location>
</feature>
<keyword evidence="6" id="KW-0067">ATP-binding</keyword>
<keyword evidence="7 10" id="KW-1133">Transmembrane helix</keyword>
<comment type="similarity">
    <text evidence="2">Belongs to the ABC transporter superfamily. ABCG family. PDR (TC 3.A.1.205) subfamily.</text>
</comment>
<dbReference type="CDD" id="cd03233">
    <property type="entry name" value="ABCG_PDR_domain1"/>
    <property type="match status" value="1"/>
</dbReference>
<feature type="compositionally biased region" description="Polar residues" evidence="9">
    <location>
        <begin position="848"/>
        <end position="874"/>
    </location>
</feature>
<evidence type="ECO:0000256" key="7">
    <source>
        <dbReference type="ARBA" id="ARBA00022989"/>
    </source>
</evidence>
<dbReference type="InterPro" id="IPR029481">
    <property type="entry name" value="ABC_trans_N"/>
</dbReference>
<comment type="caution">
    <text evidence="12">The sequence shown here is derived from an EMBL/GenBank/DDBJ whole genome shotgun (WGS) entry which is preliminary data.</text>
</comment>
<dbReference type="GO" id="GO:0140359">
    <property type="term" value="F:ABC-type transporter activity"/>
    <property type="evidence" value="ECO:0007669"/>
    <property type="project" value="InterPro"/>
</dbReference>
<dbReference type="SUPFAM" id="SSF52540">
    <property type="entry name" value="P-loop containing nucleoside triphosphate hydrolases"/>
    <property type="match status" value="2"/>
</dbReference>
<dbReference type="SMART" id="SM00382">
    <property type="entry name" value="AAA"/>
    <property type="match status" value="2"/>
</dbReference>
<dbReference type="GO" id="GO:0005524">
    <property type="term" value="F:ATP binding"/>
    <property type="evidence" value="ECO:0007669"/>
    <property type="project" value="UniProtKB-KW"/>
</dbReference>
<evidence type="ECO:0000313" key="13">
    <source>
        <dbReference type="Proteomes" id="UP000290288"/>
    </source>
</evidence>
<dbReference type="Pfam" id="PF14510">
    <property type="entry name" value="ABC_trans_N"/>
    <property type="match status" value="1"/>
</dbReference>
<keyword evidence="5" id="KW-0547">Nucleotide-binding</keyword>
<feature type="transmembrane region" description="Helical" evidence="10">
    <location>
        <begin position="572"/>
        <end position="593"/>
    </location>
</feature>
<feature type="transmembrane region" description="Helical" evidence="10">
    <location>
        <begin position="1288"/>
        <end position="1315"/>
    </location>
</feature>
<evidence type="ECO:0000256" key="10">
    <source>
        <dbReference type="SAM" id="Phobius"/>
    </source>
</evidence>
<dbReference type="EMBL" id="SDEE01000258">
    <property type="protein sequence ID" value="RXW18555.1"/>
    <property type="molecule type" value="Genomic_DNA"/>
</dbReference>
<feature type="transmembrane region" description="Helical" evidence="10">
    <location>
        <begin position="651"/>
        <end position="673"/>
    </location>
</feature>
<dbReference type="GO" id="GO:0016887">
    <property type="term" value="F:ATP hydrolysis activity"/>
    <property type="evidence" value="ECO:0007669"/>
    <property type="project" value="InterPro"/>
</dbReference>
<feature type="transmembrane region" description="Helical" evidence="10">
    <location>
        <begin position="788"/>
        <end position="806"/>
    </location>
</feature>